<dbReference type="InterPro" id="IPR036388">
    <property type="entry name" value="WH-like_DNA-bd_sf"/>
</dbReference>
<feature type="repeat" description="TPR" evidence="1">
    <location>
        <begin position="720"/>
        <end position="753"/>
    </location>
</feature>
<name>L0FBM9_DESDL</name>
<accession>L0FBM9</accession>
<proteinExistence type="predicted"/>
<dbReference type="Proteomes" id="UP000010797">
    <property type="component" value="Chromosome"/>
</dbReference>
<evidence type="ECO:0000313" key="3">
    <source>
        <dbReference type="EMBL" id="AGA70036.1"/>
    </source>
</evidence>
<dbReference type="InterPro" id="IPR059106">
    <property type="entry name" value="WHD_MalT"/>
</dbReference>
<dbReference type="eggNOG" id="COG2909">
    <property type="taxonomic scope" value="Bacteria"/>
</dbReference>
<dbReference type="SUPFAM" id="SSF48452">
    <property type="entry name" value="TPR-like"/>
    <property type="match status" value="2"/>
</dbReference>
<evidence type="ECO:0000313" key="4">
    <source>
        <dbReference type="Proteomes" id="UP000010797"/>
    </source>
</evidence>
<organism evidence="3 4">
    <name type="scientific">Desulfitobacterium dichloroeliminans (strain LMG P-21439 / DCA1)</name>
    <dbReference type="NCBI Taxonomy" id="871963"/>
    <lineage>
        <taxon>Bacteria</taxon>
        <taxon>Bacillati</taxon>
        <taxon>Bacillota</taxon>
        <taxon>Clostridia</taxon>
        <taxon>Eubacteriales</taxon>
        <taxon>Desulfitobacteriaceae</taxon>
        <taxon>Desulfitobacterium</taxon>
    </lineage>
</organism>
<dbReference type="Gene3D" id="1.25.40.10">
    <property type="entry name" value="Tetratricopeptide repeat domain"/>
    <property type="match status" value="1"/>
</dbReference>
<dbReference type="AlphaFoldDB" id="L0FBM9"/>
<dbReference type="STRING" id="871963.Desdi_2620"/>
<keyword evidence="4" id="KW-1185">Reference proteome</keyword>
<sequence length="985" mass="112854">MLTIEGGIGLRNIMPKGTEALLQRPHLLDKIGLPGTQLTYIHADAGYGKTTLLMQYARGREDVVWMALDGKDREPLFFLQHLEFSLRERLVEFEFHATDYIPFTGSDTFVPVVLSALLKAMGSNRLTLIMDDVHVIANPQLTDLLAEMIKGCPPQITLIMASRHELWSGLFRLKMAGGVTELTKNDLSFSQEEATRLWGFSDEAAFSATEGWTLAIQSYRLAAEGNKELSLAKLEAERDISRYLFNEIFMGLTEEIRDFLKATSRLPELEVVTCNRLLDIDHSQKILEELVHRNLFTLRTSTTSYRYHTLFRTFLQQNDEGTGWRILQKAKDSYYASGDYGRAAEYAFLVEDTIIIHDCISAMAGELIAKGCNRDLKRYFDFLEVRHAELTPRVQLIKGIYLSDHGDFYQAEKYLRVATPQLISEDKDFYILAMTHSARVLRNRSSFAESNACLDCLLPLLEGTPMSVWYGVLIEKIHNLTLISQLSEAMDLTMAMMNKCLVNGDLRIKGWFERYLTVIYFYKGDYKNCLKAYEKSLTIPQEEQDQLMRHGVGVYAAKAYQIAGQEEKALPLLDAELYRMRQLGLHEEFSINYLLYAETLNTAEQLKYYLGEAADFSVSDRYLNMAEEYAILNRSTREHWLFVKIWKACAEILEHRDKAEQIIAEILLLIEDTTPFFQTVAFGRMANALQVMKKNKEQYIEYYKKSITIGEGIGCYAYATLAYGKLAAIYLEEGDAEQAQSYICRFLELSRQNDHRYYIRFKPLFAAVLKQAADEGIMPDYTRELFRYGEYTCARIYIKTLGTFYMAPAHELKNPIKIRTQKARELLAYLLEHREGVSKENILNDLWWDSEANVTSLFHTRRGEIRRAFESVGAGNPIVYEGGMYRLKMAEISCDLDAFQQAVAVFAQQPSFGNAQKVVEHYTGRYLNDLEALWAESTRIHLEELFLRAAAVLLEGCAEAGEKSKARELIRRCAKMGHSIASIEN</sequence>
<dbReference type="InterPro" id="IPR019734">
    <property type="entry name" value="TPR_rpt"/>
</dbReference>
<gene>
    <name evidence="3" type="ordered locus">Desdi_2620</name>
</gene>
<dbReference type="InterPro" id="IPR051677">
    <property type="entry name" value="AfsR-DnrI-RedD_regulator"/>
</dbReference>
<dbReference type="InterPro" id="IPR027417">
    <property type="entry name" value="P-loop_NTPase"/>
</dbReference>
<evidence type="ECO:0000259" key="2">
    <source>
        <dbReference type="Pfam" id="PF25873"/>
    </source>
</evidence>
<dbReference type="KEGG" id="ddl:Desdi_2620"/>
<dbReference type="PROSITE" id="PS50005">
    <property type="entry name" value="TPR"/>
    <property type="match status" value="1"/>
</dbReference>
<dbReference type="InterPro" id="IPR011990">
    <property type="entry name" value="TPR-like_helical_dom_sf"/>
</dbReference>
<dbReference type="HOGENOM" id="CLU_319770_0_0_9"/>
<dbReference type="EMBL" id="CP003344">
    <property type="protein sequence ID" value="AGA70036.1"/>
    <property type="molecule type" value="Genomic_DNA"/>
</dbReference>
<reference evidence="4" key="1">
    <citation type="submission" date="2012-02" db="EMBL/GenBank/DDBJ databases">
        <title>Complete sequence of Desulfitobacterium dichloroeliminans LMG P-21439.</title>
        <authorList>
            <person name="Lucas S."/>
            <person name="Han J."/>
            <person name="Lapidus A."/>
            <person name="Cheng J.-F."/>
            <person name="Goodwin L."/>
            <person name="Pitluck S."/>
            <person name="Peters L."/>
            <person name="Ovchinnikova G."/>
            <person name="Teshima H."/>
            <person name="Detter J.C."/>
            <person name="Han C."/>
            <person name="Tapia R."/>
            <person name="Land M."/>
            <person name="Hauser L."/>
            <person name="Kyrpides N."/>
            <person name="Ivanova N."/>
            <person name="Pagani I."/>
            <person name="Kruse T."/>
            <person name="de Vos W.M."/>
            <person name="Boon N."/>
            <person name="Smidt H."/>
            <person name="Woyke T."/>
        </authorList>
    </citation>
    <scope>NUCLEOTIDE SEQUENCE [LARGE SCALE GENOMIC DNA]</scope>
    <source>
        <strain evidence="4">LMG P-21439 / DCA1</strain>
    </source>
</reference>
<protein>
    <recommendedName>
        <fullName evidence="2">MalT-like winged helix domain-containing protein</fullName>
    </recommendedName>
</protein>
<dbReference type="Pfam" id="PF25873">
    <property type="entry name" value="WHD_MalT"/>
    <property type="match status" value="1"/>
</dbReference>
<dbReference type="PANTHER" id="PTHR35807">
    <property type="entry name" value="TRANSCRIPTIONAL REGULATOR REDD-RELATED"/>
    <property type="match status" value="1"/>
</dbReference>
<keyword evidence="1" id="KW-0802">TPR repeat</keyword>
<dbReference type="SUPFAM" id="SSF52540">
    <property type="entry name" value="P-loop containing nucleoside triphosphate hydrolases"/>
    <property type="match status" value="1"/>
</dbReference>
<dbReference type="Gene3D" id="1.10.10.10">
    <property type="entry name" value="Winged helix-like DNA-binding domain superfamily/Winged helix DNA-binding domain"/>
    <property type="match status" value="1"/>
</dbReference>
<evidence type="ECO:0000256" key="1">
    <source>
        <dbReference type="PROSITE-ProRule" id="PRU00339"/>
    </source>
</evidence>
<feature type="domain" description="MalT-like winged helix" evidence="2">
    <location>
        <begin position="246"/>
        <end position="317"/>
    </location>
</feature>